<evidence type="ECO:0000256" key="5">
    <source>
        <dbReference type="ARBA" id="ARBA00023015"/>
    </source>
</evidence>
<keyword evidence="5 8" id="KW-0805">Transcription regulation</keyword>
<accession>A0A8A5U2Y6</accession>
<dbReference type="InterPro" id="IPR020899">
    <property type="entry name" value="Arg_repress_C"/>
</dbReference>
<keyword evidence="3 8" id="KW-0963">Cytoplasm</keyword>
<evidence type="ECO:0000259" key="11">
    <source>
        <dbReference type="Pfam" id="PF02863"/>
    </source>
</evidence>
<dbReference type="InterPro" id="IPR020900">
    <property type="entry name" value="Arg_repress_DNA-bd"/>
</dbReference>
<evidence type="ECO:0000256" key="6">
    <source>
        <dbReference type="ARBA" id="ARBA00023125"/>
    </source>
</evidence>
<dbReference type="Pfam" id="PF02863">
    <property type="entry name" value="Arg_repressor_C"/>
    <property type="match status" value="1"/>
</dbReference>
<evidence type="ECO:0000256" key="4">
    <source>
        <dbReference type="ARBA" id="ARBA00022491"/>
    </source>
</evidence>
<dbReference type="InterPro" id="IPR036388">
    <property type="entry name" value="WH-like_DNA-bd_sf"/>
</dbReference>
<dbReference type="EMBL" id="CP063213">
    <property type="protein sequence ID" value="QOR44776.1"/>
    <property type="molecule type" value="Genomic_DNA"/>
</dbReference>
<dbReference type="InterPro" id="IPR036390">
    <property type="entry name" value="WH_DNA-bd_sf"/>
</dbReference>
<dbReference type="GO" id="GO:0003700">
    <property type="term" value="F:DNA-binding transcription factor activity"/>
    <property type="evidence" value="ECO:0007669"/>
    <property type="project" value="UniProtKB-UniRule"/>
</dbReference>
<accession>A0A7M1QSA5</accession>
<dbReference type="Proteomes" id="UP000595053">
    <property type="component" value="Chromosome"/>
</dbReference>
<evidence type="ECO:0000313" key="12">
    <source>
        <dbReference type="EMBL" id="QOR44776.1"/>
    </source>
</evidence>
<evidence type="ECO:0000256" key="1">
    <source>
        <dbReference type="ARBA" id="ARBA00004496"/>
    </source>
</evidence>
<comment type="similarity">
    <text evidence="2 8">Belongs to the ArgR family.</text>
</comment>
<evidence type="ECO:0000256" key="7">
    <source>
        <dbReference type="ARBA" id="ARBA00023163"/>
    </source>
</evidence>
<dbReference type="HAMAP" id="MF_00173">
    <property type="entry name" value="Arg_repressor"/>
    <property type="match status" value="1"/>
</dbReference>
<dbReference type="NCBIfam" id="TIGR01529">
    <property type="entry name" value="argR_whole"/>
    <property type="match status" value="1"/>
</dbReference>
<dbReference type="Gene3D" id="3.30.1360.40">
    <property type="match status" value="1"/>
</dbReference>
<dbReference type="Pfam" id="PF01316">
    <property type="entry name" value="Arg_repressor"/>
    <property type="match status" value="1"/>
</dbReference>
<proteinExistence type="inferred from homology"/>
<keyword evidence="8" id="KW-0028">Amino-acid biosynthesis</keyword>
<comment type="pathway">
    <text evidence="8">Amino-acid biosynthesis; L-arginine biosynthesis [regulation].</text>
</comment>
<evidence type="ECO:0000313" key="13">
    <source>
        <dbReference type="Proteomes" id="UP000595053"/>
    </source>
</evidence>
<feature type="domain" description="Arginine repressor C-terminal" evidence="11">
    <location>
        <begin position="91"/>
        <end position="155"/>
    </location>
</feature>
<dbReference type="SUPFAM" id="SSF46785">
    <property type="entry name" value="Winged helix' DNA-binding domain"/>
    <property type="match status" value="1"/>
</dbReference>
<keyword evidence="13" id="KW-1185">Reference proteome</keyword>
<sequence>MTGNMFTKAARLARIVAIVESQPIGSQGELRQLLAKEGIEVTQATLSRDLDELQARKVPNAEGGRTYKIPTPGVESEADSPAMTHLERWAREVMVSAKSASNQIVLRTPPGAAQLLASALDRAVLPGVLGCIAGDDTVLVVTESSQRAEELLQRLIGIAHSTSNN</sequence>
<dbReference type="GO" id="GO:1900079">
    <property type="term" value="P:regulation of arginine biosynthetic process"/>
    <property type="evidence" value="ECO:0007669"/>
    <property type="project" value="UniProtKB-UniRule"/>
</dbReference>
<dbReference type="GO" id="GO:0006526">
    <property type="term" value="P:L-arginine biosynthetic process"/>
    <property type="evidence" value="ECO:0007669"/>
    <property type="project" value="UniProtKB-UniPathway"/>
</dbReference>
<keyword evidence="6 8" id="KW-0238">DNA-binding</keyword>
<dbReference type="GO" id="GO:0005737">
    <property type="term" value="C:cytoplasm"/>
    <property type="evidence" value="ECO:0007669"/>
    <property type="project" value="UniProtKB-SubCell"/>
</dbReference>
<dbReference type="PANTHER" id="PTHR34471:SF1">
    <property type="entry name" value="ARGININE REPRESSOR"/>
    <property type="match status" value="1"/>
</dbReference>
<dbReference type="AlphaFoldDB" id="A0A7M1QSA5"/>
<dbReference type="InterPro" id="IPR036251">
    <property type="entry name" value="Arg_repress_C_sf"/>
</dbReference>
<dbReference type="PANTHER" id="PTHR34471">
    <property type="entry name" value="ARGININE REPRESSOR"/>
    <property type="match status" value="1"/>
</dbReference>
<dbReference type="GO" id="GO:0003677">
    <property type="term" value="F:DNA binding"/>
    <property type="evidence" value="ECO:0007669"/>
    <property type="project" value="UniProtKB-KW"/>
</dbReference>
<comment type="subcellular location">
    <subcellularLocation>
        <location evidence="1 8">Cytoplasm</location>
    </subcellularLocation>
</comment>
<dbReference type="SUPFAM" id="SSF55252">
    <property type="entry name" value="C-terminal domain of arginine repressor"/>
    <property type="match status" value="1"/>
</dbReference>
<name>A0A7M1QSA5_9ACTO</name>
<keyword evidence="4 8" id="KW-0678">Repressor</keyword>
<protein>
    <recommendedName>
        <fullName evidence="8 9">Arginine repressor</fullName>
    </recommendedName>
</protein>
<dbReference type="GO" id="GO:0051259">
    <property type="term" value="P:protein complex oligomerization"/>
    <property type="evidence" value="ECO:0007669"/>
    <property type="project" value="InterPro"/>
</dbReference>
<keyword evidence="8" id="KW-0055">Arginine biosynthesis</keyword>
<feature type="domain" description="Arginine repressor DNA-binding" evidence="10">
    <location>
        <begin position="7"/>
        <end position="71"/>
    </location>
</feature>
<evidence type="ECO:0000259" key="10">
    <source>
        <dbReference type="Pfam" id="PF01316"/>
    </source>
</evidence>
<gene>
    <name evidence="8 12" type="primary">argR</name>
    <name evidence="12" type="ORF">INS88_05565</name>
</gene>
<keyword evidence="7 8" id="KW-0804">Transcription</keyword>
<comment type="function">
    <text evidence="8">Regulates arginine biosynthesis genes.</text>
</comment>
<evidence type="ECO:0000256" key="2">
    <source>
        <dbReference type="ARBA" id="ARBA00008316"/>
    </source>
</evidence>
<evidence type="ECO:0000256" key="9">
    <source>
        <dbReference type="NCBIfam" id="TIGR01529"/>
    </source>
</evidence>
<dbReference type="InterPro" id="IPR001669">
    <property type="entry name" value="Arg_repress"/>
</dbReference>
<dbReference type="UniPathway" id="UPA00068"/>
<reference evidence="12 13" key="1">
    <citation type="submission" date="2020-10" db="EMBL/GenBank/DDBJ databases">
        <title>Trueperella pecoris sp. nov. isolated from bovine and porcine specimens.</title>
        <authorList>
            <person name="Schoenecker L."/>
            <person name="Schnydrig P."/>
            <person name="Brodard I."/>
            <person name="Thomann A."/>
            <person name="Hemphill A."/>
            <person name="Rodriguez-Campos S."/>
            <person name="Perreten V."/>
            <person name="Jores J."/>
            <person name="Kittl S."/>
        </authorList>
    </citation>
    <scope>NUCLEOTIDE SEQUENCE [LARGE SCALE GENOMIC DNA]</scope>
    <source>
        <strain evidence="12 13">15A0121</strain>
    </source>
</reference>
<dbReference type="GO" id="GO:0034618">
    <property type="term" value="F:arginine binding"/>
    <property type="evidence" value="ECO:0007669"/>
    <property type="project" value="InterPro"/>
</dbReference>
<dbReference type="Gene3D" id="1.10.10.10">
    <property type="entry name" value="Winged helix-like DNA-binding domain superfamily/Winged helix DNA-binding domain"/>
    <property type="match status" value="1"/>
</dbReference>
<evidence type="ECO:0000256" key="3">
    <source>
        <dbReference type="ARBA" id="ARBA00022490"/>
    </source>
</evidence>
<organism evidence="12 13">
    <name type="scientific">Trueperella pecoris</name>
    <dbReference type="NCBI Taxonomy" id="2733571"/>
    <lineage>
        <taxon>Bacteria</taxon>
        <taxon>Bacillati</taxon>
        <taxon>Actinomycetota</taxon>
        <taxon>Actinomycetes</taxon>
        <taxon>Actinomycetales</taxon>
        <taxon>Actinomycetaceae</taxon>
        <taxon>Trueperella</taxon>
    </lineage>
</organism>
<dbReference type="PRINTS" id="PR01467">
    <property type="entry name" value="ARGREPRESSOR"/>
</dbReference>
<dbReference type="RefSeq" id="WP_193327453.1">
    <property type="nucleotide sequence ID" value="NZ_CP053291.1"/>
</dbReference>
<evidence type="ECO:0000256" key="8">
    <source>
        <dbReference type="HAMAP-Rule" id="MF_00173"/>
    </source>
</evidence>